<evidence type="ECO:0000313" key="1">
    <source>
        <dbReference type="EMBL" id="PJJ63522.1"/>
    </source>
</evidence>
<evidence type="ECO:0000313" key="2">
    <source>
        <dbReference type="Proteomes" id="UP000230161"/>
    </source>
</evidence>
<dbReference type="OrthoDB" id="3579809at2"/>
<sequence>MSAPQPPRDATLTQLASAVDSGTITESDDVVALIRCADELAKRSQTRLHELVAAARGRGVSWQSIGEGLGVSRQATFKRFNGHMPEGNETRSAIDLIERATDVFRSLEAGDFEAIRVRMTYTCSRVLTKRKLLTVWEEVTTASGRLQACVDSTVQTPDGRSTLEKAANRHLLGGAVVQTTLQHDAGEWIGRVAFNGSGRITGILIAPIASQNLPF</sequence>
<reference evidence="1 2" key="1">
    <citation type="submission" date="2017-11" db="EMBL/GenBank/DDBJ databases">
        <title>Genomic Encyclopedia of Archaeal and Bacterial Type Strains, Phase II (KMG-II): From Individual Species to Whole Genera.</title>
        <authorList>
            <person name="Goeker M."/>
        </authorList>
    </citation>
    <scope>NUCLEOTIDE SEQUENCE [LARGE SCALE GENOMIC DNA]</scope>
    <source>
        <strain evidence="1 2">DSM 25625</strain>
    </source>
</reference>
<keyword evidence="2" id="KW-1185">Reference proteome</keyword>
<name>A0A2M9BZM4_9MICO</name>
<protein>
    <submittedName>
        <fullName evidence="1">Uncharacterized protein</fullName>
    </submittedName>
</protein>
<comment type="caution">
    <text evidence="1">The sequence shown here is derived from an EMBL/GenBank/DDBJ whole genome shotgun (WGS) entry which is preliminary data.</text>
</comment>
<organism evidence="1 2">
    <name type="scientific">Compostimonas suwonensis</name>
    <dbReference type="NCBI Taxonomy" id="1048394"/>
    <lineage>
        <taxon>Bacteria</taxon>
        <taxon>Bacillati</taxon>
        <taxon>Actinomycetota</taxon>
        <taxon>Actinomycetes</taxon>
        <taxon>Micrococcales</taxon>
        <taxon>Microbacteriaceae</taxon>
        <taxon>Compostimonas</taxon>
    </lineage>
</organism>
<accession>A0A2M9BZM4</accession>
<gene>
    <name evidence="1" type="ORF">CLV54_1190</name>
</gene>
<proteinExistence type="predicted"/>
<dbReference type="RefSeq" id="WP_100344009.1">
    <property type="nucleotide sequence ID" value="NZ_PGFB01000002.1"/>
</dbReference>
<dbReference type="Proteomes" id="UP000230161">
    <property type="component" value="Unassembled WGS sequence"/>
</dbReference>
<dbReference type="AlphaFoldDB" id="A0A2M9BZM4"/>
<dbReference type="EMBL" id="PGFB01000002">
    <property type="protein sequence ID" value="PJJ63522.1"/>
    <property type="molecule type" value="Genomic_DNA"/>
</dbReference>